<reference evidence="1" key="1">
    <citation type="journal article" date="2020" name="Stud. Mycol.">
        <title>101 Dothideomycetes genomes: a test case for predicting lifestyles and emergence of pathogens.</title>
        <authorList>
            <person name="Haridas S."/>
            <person name="Albert R."/>
            <person name="Binder M."/>
            <person name="Bloem J."/>
            <person name="Labutti K."/>
            <person name="Salamov A."/>
            <person name="Andreopoulos B."/>
            <person name="Baker S."/>
            <person name="Barry K."/>
            <person name="Bills G."/>
            <person name="Bluhm B."/>
            <person name="Cannon C."/>
            <person name="Castanera R."/>
            <person name="Culley D."/>
            <person name="Daum C."/>
            <person name="Ezra D."/>
            <person name="Gonzalez J."/>
            <person name="Henrissat B."/>
            <person name="Kuo A."/>
            <person name="Liang C."/>
            <person name="Lipzen A."/>
            <person name="Lutzoni F."/>
            <person name="Magnuson J."/>
            <person name="Mondo S."/>
            <person name="Nolan M."/>
            <person name="Ohm R."/>
            <person name="Pangilinan J."/>
            <person name="Park H.-J."/>
            <person name="Ramirez L."/>
            <person name="Alfaro M."/>
            <person name="Sun H."/>
            <person name="Tritt A."/>
            <person name="Yoshinaga Y."/>
            <person name="Zwiers L.-H."/>
            <person name="Turgeon B."/>
            <person name="Goodwin S."/>
            <person name="Spatafora J."/>
            <person name="Crous P."/>
            <person name="Grigoriev I."/>
        </authorList>
    </citation>
    <scope>NUCLEOTIDE SEQUENCE</scope>
    <source>
        <strain evidence="1">ATCC 74209</strain>
    </source>
</reference>
<evidence type="ECO:0000313" key="1">
    <source>
        <dbReference type="EMBL" id="KAF2196195.1"/>
    </source>
</evidence>
<accession>A0A9P4JBG5</accession>
<proteinExistence type="predicted"/>
<organism evidence="1 2">
    <name type="scientific">Delitschia confertaspora ATCC 74209</name>
    <dbReference type="NCBI Taxonomy" id="1513339"/>
    <lineage>
        <taxon>Eukaryota</taxon>
        <taxon>Fungi</taxon>
        <taxon>Dikarya</taxon>
        <taxon>Ascomycota</taxon>
        <taxon>Pezizomycotina</taxon>
        <taxon>Dothideomycetes</taxon>
        <taxon>Pleosporomycetidae</taxon>
        <taxon>Pleosporales</taxon>
        <taxon>Delitschiaceae</taxon>
        <taxon>Delitschia</taxon>
    </lineage>
</organism>
<dbReference type="Proteomes" id="UP000799536">
    <property type="component" value="Unassembled WGS sequence"/>
</dbReference>
<dbReference type="EMBL" id="ML994449">
    <property type="protein sequence ID" value="KAF2196195.1"/>
    <property type="molecule type" value="Genomic_DNA"/>
</dbReference>
<evidence type="ECO:0000313" key="2">
    <source>
        <dbReference type="Proteomes" id="UP000799536"/>
    </source>
</evidence>
<keyword evidence="2" id="KW-1185">Reference proteome</keyword>
<dbReference type="AlphaFoldDB" id="A0A9P4JBG5"/>
<comment type="caution">
    <text evidence="1">The sequence shown here is derived from an EMBL/GenBank/DDBJ whole genome shotgun (WGS) entry which is preliminary data.</text>
</comment>
<protein>
    <submittedName>
        <fullName evidence="1">Uncharacterized protein</fullName>
    </submittedName>
</protein>
<sequence length="151" mass="17102">MVNNWLWASDISSVFQFQKSDHYTQHLLRPRTSAAKASRNLSLLQIETAATTNDEKGSCRAPHGTSRDSCGYCPGCIYTTRSSWAGYQANSTDFIGVEPTRIFDITKQANLHLQETPCFCFAHQSRTIQFRTFELPILMIVYFAYCLQTAS</sequence>
<gene>
    <name evidence="1" type="ORF">GQ43DRAFT_271655</name>
</gene>
<name>A0A9P4JBG5_9PLEO</name>